<reference evidence="2 3" key="1">
    <citation type="submission" date="2020-11" db="EMBL/GenBank/DDBJ databases">
        <title>Kefir isolates.</title>
        <authorList>
            <person name="Marcisauskas S."/>
            <person name="Kim Y."/>
            <person name="Blasche S."/>
        </authorList>
    </citation>
    <scope>NUCLEOTIDE SEQUENCE [LARGE SCALE GENOMIC DNA]</scope>
    <source>
        <strain evidence="2 3">OG2</strain>
    </source>
</reference>
<evidence type="ECO:0000313" key="3">
    <source>
        <dbReference type="Proteomes" id="UP000750334"/>
    </source>
</evidence>
<dbReference type="OrthoDB" id="4067626at2759"/>
<feature type="compositionally biased region" description="Low complexity" evidence="1">
    <location>
        <begin position="304"/>
        <end position="316"/>
    </location>
</feature>
<evidence type="ECO:0000313" key="2">
    <source>
        <dbReference type="EMBL" id="KAG0664848.1"/>
    </source>
</evidence>
<protein>
    <submittedName>
        <fullName evidence="2">Uncharacterized protein</fullName>
    </submittedName>
</protein>
<keyword evidence="3" id="KW-1185">Reference proteome</keyword>
<dbReference type="AlphaFoldDB" id="A0A9P7B7W7"/>
<accession>A0A9P7B7W7</accession>
<proteinExistence type="predicted"/>
<dbReference type="EMBL" id="PUHR01000116">
    <property type="protein sequence ID" value="KAG0664848.1"/>
    <property type="molecule type" value="Genomic_DNA"/>
</dbReference>
<evidence type="ECO:0000256" key="1">
    <source>
        <dbReference type="SAM" id="MobiDB-lite"/>
    </source>
</evidence>
<name>A0A9P7B7W7_MAUEX</name>
<gene>
    <name evidence="2" type="ORF">C6P45_000518</name>
</gene>
<feature type="region of interest" description="Disordered" evidence="1">
    <location>
        <begin position="292"/>
        <end position="332"/>
    </location>
</feature>
<comment type="caution">
    <text evidence="2">The sequence shown here is derived from an EMBL/GenBank/DDBJ whole genome shotgun (WGS) entry which is preliminary data.</text>
</comment>
<sequence>MMDIELELGALFTRNEQNIIQEPKFWLFYQGWYYTALLDTANDRIYIFTIENDISARLLSATLNLENVTKQCGEQGIESKDSVKQIWEKIKKSLRQTGLDSFTVSDLQIKFSLSITKMMKVFFAVSGIELHDGTAVCRVLSSLVKYVICITTICLTERQGLLKVIEDKDKTIDYLAFLVKDLGGNEVLERRAPIEFMANSTSGKFNGNKFRNQLLKETPTDVSGDIEPLNIFSIGKKYVNNNGNTRDDSPVISLNPETDKSNQFIDHRTLTQPQTSQKLAARFSHICNNKKQSLIRQEDKELSRALSSSHSPSPSRASKKRKFGKINTKTEK</sequence>
<organism evidence="2 3">
    <name type="scientific">Maudiozyma exigua</name>
    <name type="common">Yeast</name>
    <name type="synonym">Kazachstania exigua</name>
    <dbReference type="NCBI Taxonomy" id="34358"/>
    <lineage>
        <taxon>Eukaryota</taxon>
        <taxon>Fungi</taxon>
        <taxon>Dikarya</taxon>
        <taxon>Ascomycota</taxon>
        <taxon>Saccharomycotina</taxon>
        <taxon>Saccharomycetes</taxon>
        <taxon>Saccharomycetales</taxon>
        <taxon>Saccharomycetaceae</taxon>
        <taxon>Maudiozyma</taxon>
    </lineage>
</organism>
<dbReference type="Proteomes" id="UP000750334">
    <property type="component" value="Unassembled WGS sequence"/>
</dbReference>